<reference evidence="1" key="1">
    <citation type="submission" date="2021-06" db="EMBL/GenBank/DDBJ databases">
        <authorList>
            <person name="Kallberg Y."/>
            <person name="Tangrot J."/>
            <person name="Rosling A."/>
        </authorList>
    </citation>
    <scope>NUCLEOTIDE SEQUENCE</scope>
    <source>
        <strain evidence="1">MA461A</strain>
    </source>
</reference>
<name>A0ACA9MUX4_9GLOM</name>
<accession>A0ACA9MUX4</accession>
<keyword evidence="2" id="KW-1185">Reference proteome</keyword>
<proteinExistence type="predicted"/>
<dbReference type="EMBL" id="CAJVQC010010345">
    <property type="protein sequence ID" value="CAG8615506.1"/>
    <property type="molecule type" value="Genomic_DNA"/>
</dbReference>
<evidence type="ECO:0000313" key="2">
    <source>
        <dbReference type="Proteomes" id="UP000789920"/>
    </source>
</evidence>
<gene>
    <name evidence="1" type="ORF">RPERSI_LOCUS6483</name>
</gene>
<comment type="caution">
    <text evidence="1">The sequence shown here is derived from an EMBL/GenBank/DDBJ whole genome shotgun (WGS) entry which is preliminary data.</text>
</comment>
<protein>
    <submittedName>
        <fullName evidence="1">23389_t:CDS:1</fullName>
    </submittedName>
</protein>
<evidence type="ECO:0000313" key="1">
    <source>
        <dbReference type="EMBL" id="CAG8615506.1"/>
    </source>
</evidence>
<dbReference type="Proteomes" id="UP000789920">
    <property type="component" value="Unassembled WGS sequence"/>
</dbReference>
<feature type="non-terminal residue" evidence="1">
    <location>
        <position position="1"/>
    </location>
</feature>
<organism evidence="1 2">
    <name type="scientific">Racocetra persica</name>
    <dbReference type="NCBI Taxonomy" id="160502"/>
    <lineage>
        <taxon>Eukaryota</taxon>
        <taxon>Fungi</taxon>
        <taxon>Fungi incertae sedis</taxon>
        <taxon>Mucoromycota</taxon>
        <taxon>Glomeromycotina</taxon>
        <taxon>Glomeromycetes</taxon>
        <taxon>Diversisporales</taxon>
        <taxon>Gigasporaceae</taxon>
        <taxon>Racocetra</taxon>
    </lineage>
</organism>
<sequence length="60" mass="6897">SNCSDSLTLASSLSTMEINSWNSQHIHYQDPYVSLQEIVVSDTEEEDDRVKVRNPIWQNS</sequence>